<evidence type="ECO:0000256" key="2">
    <source>
        <dbReference type="SAM" id="MobiDB-lite"/>
    </source>
</evidence>
<feature type="compositionally biased region" description="Pro residues" evidence="2">
    <location>
        <begin position="497"/>
        <end position="511"/>
    </location>
</feature>
<dbReference type="Pfam" id="PF07501">
    <property type="entry name" value="G5"/>
    <property type="match status" value="1"/>
</dbReference>
<feature type="region of interest" description="Disordered" evidence="2">
    <location>
        <begin position="211"/>
        <end position="234"/>
    </location>
</feature>
<keyword evidence="6" id="KW-1185">Reference proteome</keyword>
<sequence length="511" mass="55429">MSRSDRHLLQRISAWRQEKGLLRLFVLLPLPLLAIGSSLLLLYSHHLHSEDVIASGVHLFTLDLSGKTPEAARGEILQWAQDRAATLLTLHAQGIANHSSVSIRARTLGLGIDVDSTLQTAEDAGRTGWLSKIVSLIRSSKPDYPIAPTVTVDQKQLHEALTHVAHLTQVPPINARIVLLPKGGFGLKHEVSGRAIDVDAAASIVTRAWQQFNTPPAPSTDTTDRDGAATTGNLEDRLELNLPTQVIQPRITYNILHTIDSKLSSYSTWYAEGKRGHNIEVATEKIDGTLLLPGQIFSFNNTVGPRVLASGFEVAPVIIHGQLQPGVGGGICQVSGTLYNAALKAGLKTVLRNHHSFPVSDGGIPTGRDATVAYGELDMRFQNSLPYPVYIVGRAHGGLLTFDIFGHADPDRTVQLVRGRLHEGDVPVEIIHDPNLPPGRRVVEQKGRPDVRTVWYQIVRVNGKVVSRDVIPSHYEGQPEIVRIGVKASPAARQPKAHPPTVQPAQPPAPG</sequence>
<dbReference type="PANTHER" id="PTHR35788">
    <property type="entry name" value="EXPORTED PROTEIN-RELATED"/>
    <property type="match status" value="1"/>
</dbReference>
<evidence type="ECO:0000313" key="6">
    <source>
        <dbReference type="Proteomes" id="UP000014227"/>
    </source>
</evidence>
<keyword evidence="1" id="KW-0732">Signal</keyword>
<dbReference type="KEGG" id="ccz:CCALI_00767"/>
<dbReference type="eggNOG" id="COG2720">
    <property type="taxonomic scope" value="Bacteria"/>
</dbReference>
<dbReference type="HOGENOM" id="CLU_011572_2_1_0"/>
<dbReference type="Gene3D" id="2.20.230.10">
    <property type="entry name" value="Resuscitation-promoting factor rpfb"/>
    <property type="match status" value="1"/>
</dbReference>
<dbReference type="STRING" id="454171.CP488_00384"/>
<gene>
    <name evidence="5" type="ORF">CCALI_00767</name>
</gene>
<dbReference type="RefSeq" id="WP_016482152.1">
    <property type="nucleotide sequence ID" value="NC_021487.1"/>
</dbReference>
<evidence type="ECO:0000259" key="4">
    <source>
        <dbReference type="PROSITE" id="PS51109"/>
    </source>
</evidence>
<dbReference type="InterPro" id="IPR011098">
    <property type="entry name" value="G5_dom"/>
</dbReference>
<evidence type="ECO:0000256" key="3">
    <source>
        <dbReference type="SAM" id="Phobius"/>
    </source>
</evidence>
<dbReference type="PROSITE" id="PS51109">
    <property type="entry name" value="G5"/>
    <property type="match status" value="1"/>
</dbReference>
<dbReference type="Pfam" id="PF04294">
    <property type="entry name" value="VanW"/>
    <property type="match status" value="1"/>
</dbReference>
<dbReference type="SMART" id="SM01208">
    <property type="entry name" value="G5"/>
    <property type="match status" value="1"/>
</dbReference>
<evidence type="ECO:0000256" key="1">
    <source>
        <dbReference type="ARBA" id="ARBA00022729"/>
    </source>
</evidence>
<dbReference type="InterPro" id="IPR052913">
    <property type="entry name" value="Glycopeptide_resist_protein"/>
</dbReference>
<feature type="domain" description="G5" evidence="4">
    <location>
        <begin position="410"/>
        <end position="488"/>
    </location>
</feature>
<organism evidence="5 6">
    <name type="scientific">Chthonomonas calidirosea (strain DSM 23976 / ICMP 18418 / T49)</name>
    <dbReference type="NCBI Taxonomy" id="1303518"/>
    <lineage>
        <taxon>Bacteria</taxon>
        <taxon>Bacillati</taxon>
        <taxon>Armatimonadota</taxon>
        <taxon>Chthonomonadia</taxon>
        <taxon>Chthonomonadales</taxon>
        <taxon>Chthonomonadaceae</taxon>
        <taxon>Chthonomonas</taxon>
    </lineage>
</organism>
<dbReference type="Proteomes" id="UP000014227">
    <property type="component" value="Chromosome I"/>
</dbReference>
<dbReference type="InParanoid" id="S0EW21"/>
<accession>S0EW21</accession>
<feature type="region of interest" description="Disordered" evidence="2">
    <location>
        <begin position="489"/>
        <end position="511"/>
    </location>
</feature>
<dbReference type="EMBL" id="HF951689">
    <property type="protein sequence ID" value="CCW34592.1"/>
    <property type="molecule type" value="Genomic_DNA"/>
</dbReference>
<evidence type="ECO:0000313" key="5">
    <source>
        <dbReference type="EMBL" id="CCW34592.1"/>
    </source>
</evidence>
<reference evidence="6" key="1">
    <citation type="submission" date="2013-03" db="EMBL/GenBank/DDBJ databases">
        <title>Genome sequence of Chthonomonas calidirosea, the first sequenced genome from the Armatimonadetes phylum (formally candidate division OP10).</title>
        <authorList>
            <person name="Lee K.C.Y."/>
            <person name="Morgan X.C."/>
            <person name="Dunfield P.F."/>
            <person name="Tamas I."/>
            <person name="Houghton K.M."/>
            <person name="Vyssotski M."/>
            <person name="Ryan J.L.J."/>
            <person name="Lagutin K."/>
            <person name="McDonald I.R."/>
            <person name="Stott M.B."/>
        </authorList>
    </citation>
    <scope>NUCLEOTIDE SEQUENCE [LARGE SCALE GENOMIC DNA]</scope>
    <source>
        <strain evidence="6">DSM 23976 / ICMP 18418 / T49</strain>
    </source>
</reference>
<dbReference type="PATRIC" id="fig|1303518.3.peg.776"/>
<dbReference type="PANTHER" id="PTHR35788:SF1">
    <property type="entry name" value="EXPORTED PROTEIN"/>
    <property type="match status" value="1"/>
</dbReference>
<dbReference type="InterPro" id="IPR022029">
    <property type="entry name" value="YoaR-like_PG-bd"/>
</dbReference>
<name>S0EW21_CHTCT</name>
<protein>
    <submittedName>
        <fullName evidence="5">Uncharacterized vancomycin resistance protein</fullName>
    </submittedName>
</protein>
<keyword evidence="3" id="KW-1133">Transmembrane helix</keyword>
<dbReference type="InterPro" id="IPR007391">
    <property type="entry name" value="Vancomycin_resist_VanW"/>
</dbReference>
<dbReference type="eggNOG" id="COG3583">
    <property type="taxonomic scope" value="Bacteria"/>
</dbReference>
<keyword evidence="3" id="KW-0812">Transmembrane</keyword>
<proteinExistence type="predicted"/>
<dbReference type="Pfam" id="PF12229">
    <property type="entry name" value="PG_binding_4"/>
    <property type="match status" value="1"/>
</dbReference>
<dbReference type="AlphaFoldDB" id="S0EW21"/>
<feature type="transmembrane region" description="Helical" evidence="3">
    <location>
        <begin position="21"/>
        <end position="43"/>
    </location>
</feature>
<keyword evidence="3" id="KW-0472">Membrane</keyword>